<accession>A0A1M6WFG6</accession>
<comment type="similarity">
    <text evidence="1">Belongs to the NodU/CmcH family.</text>
</comment>
<dbReference type="Pfam" id="PF16861">
    <property type="entry name" value="Carbam_trans_C"/>
    <property type="match status" value="1"/>
</dbReference>
<dbReference type="Gene3D" id="3.90.870.20">
    <property type="entry name" value="Carbamoyltransferase, C-terminal domain"/>
    <property type="match status" value="1"/>
</dbReference>
<dbReference type="InterPro" id="IPR003696">
    <property type="entry name" value="Carbtransf_dom"/>
</dbReference>
<dbReference type="Proteomes" id="UP000198940">
    <property type="component" value="Unassembled WGS sequence"/>
</dbReference>
<dbReference type="Proteomes" id="UP000184031">
    <property type="component" value="Unassembled WGS sequence"/>
</dbReference>
<dbReference type="PANTHER" id="PTHR34847:SF1">
    <property type="entry name" value="NODULATION PROTEIN U"/>
    <property type="match status" value="1"/>
</dbReference>
<evidence type="ECO:0000259" key="3">
    <source>
        <dbReference type="Pfam" id="PF16861"/>
    </source>
</evidence>
<dbReference type="PANTHER" id="PTHR34847">
    <property type="entry name" value="NODULATION PROTEIN U"/>
    <property type="match status" value="1"/>
</dbReference>
<dbReference type="CDD" id="cd24098">
    <property type="entry name" value="ASKHA_NBD_TobZ_N"/>
    <property type="match status" value="1"/>
</dbReference>
<dbReference type="GO" id="GO:0003824">
    <property type="term" value="F:catalytic activity"/>
    <property type="evidence" value="ECO:0007669"/>
    <property type="project" value="InterPro"/>
</dbReference>
<dbReference type="InterPro" id="IPR038152">
    <property type="entry name" value="Carbam_trans_C_sf"/>
</dbReference>
<dbReference type="InterPro" id="IPR031730">
    <property type="entry name" value="Carbam_trans_C"/>
</dbReference>
<dbReference type="Pfam" id="PF02543">
    <property type="entry name" value="Carbam_trans_N"/>
    <property type="match status" value="1"/>
</dbReference>
<gene>
    <name evidence="4" type="ORF">SAMN04487891_11128</name>
    <name evidence="5" type="ORF">SAMN05216293_2283</name>
</gene>
<name>A0A1M6WFG6_9FLAO</name>
<feature type="domain" description="Carbamoyltransferase C-terminal" evidence="3">
    <location>
        <begin position="414"/>
        <end position="603"/>
    </location>
</feature>
<reference evidence="5 6" key="1">
    <citation type="submission" date="2016-11" db="EMBL/GenBank/DDBJ databases">
        <authorList>
            <person name="Varghese N."/>
            <person name="Submissions S."/>
        </authorList>
    </citation>
    <scope>NUCLEOTIDE SEQUENCE [LARGE SCALE GENOMIC DNA]</scope>
    <source>
        <strain evidence="5 6">CGMCC 1.12174</strain>
        <strain evidence="4 7">DSM 26351</strain>
    </source>
</reference>
<protein>
    <submittedName>
        <fullName evidence="5">Carbamoyltransferase</fullName>
    </submittedName>
</protein>
<dbReference type="InterPro" id="IPR051338">
    <property type="entry name" value="NodU/CmcH_Carbamoyltrnsfr"/>
</dbReference>
<dbReference type="AlphaFoldDB" id="A0A1M6WFG6"/>
<evidence type="ECO:0000259" key="2">
    <source>
        <dbReference type="Pfam" id="PF02543"/>
    </source>
</evidence>
<dbReference type="STRING" id="1055723.SAMN05216293_2283"/>
<evidence type="ECO:0000313" key="7">
    <source>
        <dbReference type="Proteomes" id="UP000198940"/>
    </source>
</evidence>
<proteinExistence type="inferred from homology"/>
<dbReference type="EMBL" id="FRAT01000005">
    <property type="protein sequence ID" value="SHK92522.1"/>
    <property type="molecule type" value="Genomic_DNA"/>
</dbReference>
<dbReference type="Gene3D" id="3.30.420.40">
    <property type="match status" value="2"/>
</dbReference>
<dbReference type="EMBL" id="FOKU01000011">
    <property type="protein sequence ID" value="SFC43682.1"/>
    <property type="molecule type" value="Genomic_DNA"/>
</dbReference>
<evidence type="ECO:0000313" key="4">
    <source>
        <dbReference type="EMBL" id="SFC43682.1"/>
    </source>
</evidence>
<evidence type="ECO:0000313" key="6">
    <source>
        <dbReference type="Proteomes" id="UP000184031"/>
    </source>
</evidence>
<comment type="caution">
    <text evidence="5">The sequence shown here is derived from an EMBL/GenBank/DDBJ whole genome shotgun (WGS) entry which is preliminary data.</text>
</comment>
<evidence type="ECO:0000256" key="1">
    <source>
        <dbReference type="ARBA" id="ARBA00006129"/>
    </source>
</evidence>
<organism evidence="5 6">
    <name type="scientific">Flagellimonas taeanensis</name>
    <dbReference type="NCBI Taxonomy" id="1005926"/>
    <lineage>
        <taxon>Bacteria</taxon>
        <taxon>Pseudomonadati</taxon>
        <taxon>Bacteroidota</taxon>
        <taxon>Flavobacteriia</taxon>
        <taxon>Flavobacteriales</taxon>
        <taxon>Flavobacteriaceae</taxon>
        <taxon>Flagellimonas</taxon>
    </lineage>
</organism>
<dbReference type="InterPro" id="IPR043129">
    <property type="entry name" value="ATPase_NBD"/>
</dbReference>
<keyword evidence="7" id="KW-1185">Reference proteome</keyword>
<sequence>MNTFIWMKILGISAYYHDSAAALIVDGEVRYAAQEERFSRIKNDASFPVEAIQFCLTESGYALEDLDYVAFYDKPFLKFERLLETYYAFIPKGFRSFAMAMPIWLKEKLFTKQIIRKHLKKIGGPHAQKTSIVFPEHHLSHAASAFYTSPFPKSAFLTVDGVGEWTTTSYGLASGDKGIKVLGELHFPDSLGLFYSSFTYFLGFKVNSGEYKMMGLAPYSNSKTAQHFVDLIKENLVDIKADGSIKLNMDYFEYPVGLRMVNPKKWEALFGFKKRTTDEPLTQIHADLAFAAQKVLEEMVVKLVHHIKKETQAEYLCLAGGVALNCVANSAIFNENIFKDIYVQPAAGDAGGAIGAALATAHLKQNLNFTGLKKAFNPYLGPSYSNLEIERLFRKHKCSYHHFESTDDLLKTTAQHIASKKVVGWFRGRTEFGPRALGNRSILADPSDPEMQSKLNLKIKFRESFRPFAPAVCEEDYDTYFEPGKHSAYMLFTNPVKESLRMPLPKNFDELSLEEKRRTPKSSLPAITHVDYSARVQVVNKEVNPTFWGLLQAFKNLTGNGVLINTSFNVKDEPIVNTPEDAYQCFINSGMDILVLENYVIEK</sequence>
<feature type="domain" description="Carbamoyltransferase" evidence="2">
    <location>
        <begin position="8"/>
        <end position="358"/>
    </location>
</feature>
<dbReference type="SUPFAM" id="SSF53067">
    <property type="entry name" value="Actin-like ATPase domain"/>
    <property type="match status" value="1"/>
</dbReference>
<evidence type="ECO:0000313" key="5">
    <source>
        <dbReference type="EMBL" id="SHK92522.1"/>
    </source>
</evidence>